<evidence type="ECO:0000256" key="2">
    <source>
        <dbReference type="SAM" id="SignalP"/>
    </source>
</evidence>
<dbReference type="PROSITE" id="PS50005">
    <property type="entry name" value="TPR"/>
    <property type="match status" value="3"/>
</dbReference>
<dbReference type="KEGG" id="app:CAP2UW1_2041"/>
<dbReference type="AlphaFoldDB" id="C7RMX0"/>
<dbReference type="EMBL" id="CP001715">
    <property type="protein sequence ID" value="ACV35337.1"/>
    <property type="molecule type" value="Genomic_DNA"/>
</dbReference>
<dbReference type="NCBIfam" id="TIGR02917">
    <property type="entry name" value="PEP_TPR_lipo"/>
    <property type="match status" value="1"/>
</dbReference>
<dbReference type="InterPro" id="IPR019734">
    <property type="entry name" value="TPR_rpt"/>
</dbReference>
<dbReference type="STRING" id="522306.CAP2UW1_2041"/>
<feature type="repeat" description="TPR" evidence="1">
    <location>
        <begin position="472"/>
        <end position="505"/>
    </location>
</feature>
<dbReference type="Gene3D" id="1.25.40.10">
    <property type="entry name" value="Tetratricopeptide repeat domain"/>
    <property type="match status" value="4"/>
</dbReference>
<dbReference type="InterPro" id="IPR011990">
    <property type="entry name" value="TPR-like_helical_dom_sf"/>
</dbReference>
<organism evidence="3">
    <name type="scientific">Accumulibacter regalis</name>
    <dbReference type="NCBI Taxonomy" id="522306"/>
    <lineage>
        <taxon>Bacteria</taxon>
        <taxon>Pseudomonadati</taxon>
        <taxon>Pseudomonadota</taxon>
        <taxon>Betaproteobacteria</taxon>
        <taxon>Candidatus Accumulibacter</taxon>
    </lineage>
</organism>
<evidence type="ECO:0000313" key="3">
    <source>
        <dbReference type="EMBL" id="ACV35337.1"/>
    </source>
</evidence>
<dbReference type="InterPro" id="IPR014266">
    <property type="entry name" value="PEP-CTERM_TPR_PrsT"/>
</dbReference>
<name>C7RMX0_ACCRE</name>
<proteinExistence type="predicted"/>
<feature type="repeat" description="TPR" evidence="1">
    <location>
        <begin position="506"/>
        <end position="539"/>
    </location>
</feature>
<keyword evidence="1" id="KW-0802">TPR repeat</keyword>
<dbReference type="SMART" id="SM00028">
    <property type="entry name" value="TPR"/>
    <property type="match status" value="14"/>
</dbReference>
<gene>
    <name evidence="3" type="ordered locus">CAP2UW1_2041</name>
</gene>
<dbReference type="PANTHER" id="PTHR44998">
    <property type="match status" value="1"/>
</dbReference>
<feature type="chain" id="PRO_5002982829" evidence="2">
    <location>
        <begin position="27"/>
        <end position="925"/>
    </location>
</feature>
<sequence length="925" mass="98940" precursor="true">MKRQPIRLLTRSAAAIILALSLTACGDSRDKSVASARADFAAGNYQAAIIRLRSVLQTDPEFGEGRLLLGRVLLDNGEPQAAEKELRRAYEAGLEGETVKPLLARALLESGEYQKVLSDFPPQQIRSPEARADVLVSQAFVHLFTGNVEAAKQTVQQAFEASPDYPRAAIARAVITGAAGEYDAASLAIDQVLSRQPKSVEALRAKASIAQSKGDLAGAIQALQALTQVRPSDVAAHYTAIMLLWQAGRVDDARAQLAAMVEAAEEHPRTEHVLALMAIRDRDLNEARDHVALALKGDPEFVPTLLLSGTLNAEMGEYELAEKDLSKVLMRNPGNLPAQQALIGVLLRTQRLERALALAQEMVARAPEEPRALSVAAMVYLKAGDAKKAQSLFEQANALGGKTPKALTGLALARLAGGDAGQAINVLMEASAVDAAGVEADVLLVNHFVGSKQFDKALEVLAIMARKRPGDARILTLEGEVLIAAGRRAEARVAFERAYELRPDLITALRHLGRLDLADGKPERAKKRFEDAVAGRPKDASVLLAYAEWLNDSKSEPDSVRATIEKAVAVAPTDVNARLSLVAFHASRRDFDAAMVAAEQATKAMPASARLQTVLGELQIRAGKADLAAATLAKAIELAPASPELLVRLADLQLAGGAVDAAKGSLRKALTLRPGFRPATVRLAALDQQPARPADAIEAARELQKSQPSDPIGYFLEGKALVQQEKWPEAIRVLKAGIERSNSPQLVVALHSALVKSGRAEEASRAAADWIKAHPKDVVVRSYLADLALAARDYPAAVRIYKDVVVDVPNNLRALNNLAWAAGRAGDPMALDYAERASRLAPEDPKVLDTLGWILVERGDLARGTDILRRASTAAPNAPDLRLNLAKALIKSGDAKGARRELEVLAKLGDKYPAQAEVKKLLAGL</sequence>
<reference evidence="3" key="1">
    <citation type="submission" date="2009-08" db="EMBL/GenBank/DDBJ databases">
        <authorList>
            <consortium name="US DOE Joint Genome Institute"/>
            <person name="Lucas S."/>
            <person name="Copeland A."/>
            <person name="Lapidus A."/>
            <person name="Glavina del Rio T."/>
            <person name="Dalin E."/>
            <person name="Tice H."/>
            <person name="Bruce D."/>
            <person name="Barry K."/>
            <person name="Pitluck S."/>
            <person name="Lowry S."/>
            <person name="Larimer F."/>
            <person name="Land M."/>
            <person name="Hauser L."/>
            <person name="Kyrpides N."/>
            <person name="Ivanova N."/>
            <person name="McMahon K.D."/>
            <person name="Hugenholtz P."/>
        </authorList>
    </citation>
    <scope>NUCLEOTIDE SEQUENCE</scope>
    <source>
        <strain evidence="3">UW-1</strain>
    </source>
</reference>
<accession>C7RMX0</accession>
<protein>
    <submittedName>
        <fullName evidence="3">PEP-CTERM system TPR-repeat lipoprotein</fullName>
    </submittedName>
</protein>
<dbReference type="Pfam" id="PF14559">
    <property type="entry name" value="TPR_19"/>
    <property type="match status" value="5"/>
</dbReference>
<feature type="repeat" description="TPR" evidence="1">
    <location>
        <begin position="609"/>
        <end position="642"/>
    </location>
</feature>
<dbReference type="SUPFAM" id="SSF48452">
    <property type="entry name" value="TPR-like"/>
    <property type="match status" value="4"/>
</dbReference>
<reference evidence="3" key="2">
    <citation type="submission" date="2009-09" db="EMBL/GenBank/DDBJ databases">
        <title>Complete sequence of chromosome of Candidatus Accumulibacter phosphatis clade IIA str. UW-1.</title>
        <authorList>
            <consortium name="US DOE Joint Genome Institute"/>
            <person name="Martin H.G."/>
            <person name="Ivanova N."/>
            <person name="Kunin V."/>
            <person name="Warnecke F."/>
            <person name="Barry K."/>
            <person name="He S."/>
            <person name="Salamov A."/>
            <person name="Szeto E."/>
            <person name="Dalin E."/>
            <person name="Pangilinan J.L."/>
            <person name="Lapidus A."/>
            <person name="Lowry S."/>
            <person name="Kyrpides N.C."/>
            <person name="McMahon K.D."/>
            <person name="Hugenholtz P."/>
        </authorList>
    </citation>
    <scope>NUCLEOTIDE SEQUENCE [LARGE SCALE GENOMIC DNA]</scope>
    <source>
        <strain evidence="3">UW-1</strain>
    </source>
</reference>
<dbReference type="eggNOG" id="COG3063">
    <property type="taxonomic scope" value="Bacteria"/>
</dbReference>
<feature type="signal peptide" evidence="2">
    <location>
        <begin position="1"/>
        <end position="26"/>
    </location>
</feature>
<dbReference type="PANTHER" id="PTHR44998:SF1">
    <property type="entry name" value="UDP-N-ACETYLGLUCOSAMINE--PEPTIDE N-ACETYLGLUCOSAMINYLTRANSFERASE 110 KDA SUBUNIT"/>
    <property type="match status" value="1"/>
</dbReference>
<evidence type="ECO:0000256" key="1">
    <source>
        <dbReference type="PROSITE-ProRule" id="PRU00339"/>
    </source>
</evidence>
<dbReference type="HOGENOM" id="CLU_007251_0_1_4"/>
<dbReference type="Pfam" id="PF13432">
    <property type="entry name" value="TPR_16"/>
    <property type="match status" value="3"/>
</dbReference>
<dbReference type="eggNOG" id="COG0457">
    <property type="taxonomic scope" value="Bacteria"/>
</dbReference>
<dbReference type="PROSITE" id="PS51257">
    <property type="entry name" value="PROKAR_LIPOPROTEIN"/>
    <property type="match status" value="1"/>
</dbReference>
<keyword evidence="2" id="KW-0732">Signal</keyword>
<keyword evidence="3" id="KW-0449">Lipoprotein</keyword>